<dbReference type="Proteomes" id="UP000469011">
    <property type="component" value="Unassembled WGS sequence"/>
</dbReference>
<evidence type="ECO:0000313" key="2">
    <source>
        <dbReference type="Proteomes" id="UP000469011"/>
    </source>
</evidence>
<dbReference type="RefSeq" id="WP_163462030.1">
    <property type="nucleotide sequence ID" value="NZ_JAAAMG010000004.1"/>
</dbReference>
<dbReference type="EMBL" id="JAAAMG010000004">
    <property type="protein sequence ID" value="NDW04039.1"/>
    <property type="molecule type" value="Genomic_DNA"/>
</dbReference>
<sequence>MARARDTQTLDIFDWQPPQVAVGYDEDVAGRGPLDMKIARILSRALQEYQDETGLSRGEVATKIGEHLDRIVTKNTVYKWTSPSATENRIHLDEFAAVIHVTGKTDLLGFLPGLFGYAVVSSEHKEIIRNHEMREHKKRIETYHAELDAQIAASDARLRGRR</sequence>
<organism evidence="1 2">
    <name type="scientific">Jiella pacifica</name>
    <dbReference type="NCBI Taxonomy" id="2696469"/>
    <lineage>
        <taxon>Bacteria</taxon>
        <taxon>Pseudomonadati</taxon>
        <taxon>Pseudomonadota</taxon>
        <taxon>Alphaproteobacteria</taxon>
        <taxon>Hyphomicrobiales</taxon>
        <taxon>Aurantimonadaceae</taxon>
        <taxon>Jiella</taxon>
    </lineage>
</organism>
<accession>A0A6N9T2D7</accession>
<dbReference type="AlphaFoldDB" id="A0A6N9T2D7"/>
<gene>
    <name evidence="1" type="ORF">GTK09_06310</name>
</gene>
<comment type="caution">
    <text evidence="1">The sequence shown here is derived from an EMBL/GenBank/DDBJ whole genome shotgun (WGS) entry which is preliminary data.</text>
</comment>
<proteinExistence type="predicted"/>
<protein>
    <submittedName>
        <fullName evidence="1">Uncharacterized protein</fullName>
    </submittedName>
</protein>
<name>A0A6N9T2D7_9HYPH</name>
<reference evidence="1 2" key="1">
    <citation type="submission" date="2020-01" db="EMBL/GenBank/DDBJ databases">
        <title>Jiella pacifica sp. nov.</title>
        <authorList>
            <person name="Xue Z."/>
            <person name="Zhu S."/>
            <person name="Chen J."/>
            <person name="Yang J."/>
        </authorList>
    </citation>
    <scope>NUCLEOTIDE SEQUENCE [LARGE SCALE GENOMIC DNA]</scope>
    <source>
        <strain evidence="1 2">40Bstr34</strain>
    </source>
</reference>
<keyword evidence="2" id="KW-1185">Reference proteome</keyword>
<evidence type="ECO:0000313" key="1">
    <source>
        <dbReference type="EMBL" id="NDW04039.1"/>
    </source>
</evidence>